<keyword evidence="1 2" id="KW-0238">DNA-binding</keyword>
<dbReference type="SUPFAM" id="SSF46689">
    <property type="entry name" value="Homeodomain-like"/>
    <property type="match status" value="1"/>
</dbReference>
<dbReference type="GO" id="GO:0000976">
    <property type="term" value="F:transcription cis-regulatory region binding"/>
    <property type="evidence" value="ECO:0007669"/>
    <property type="project" value="TreeGrafter"/>
</dbReference>
<dbReference type="EMBL" id="VBZC01000037">
    <property type="protein sequence ID" value="TLS42717.1"/>
    <property type="molecule type" value="Genomic_DNA"/>
</dbReference>
<dbReference type="PANTHER" id="PTHR30055:SF231">
    <property type="entry name" value="TRANSCRIPTIONAL REGULATORY PROTEIN (PROBABLY DEOR-FAMILY)-RELATED"/>
    <property type="match status" value="1"/>
</dbReference>
<evidence type="ECO:0000256" key="2">
    <source>
        <dbReference type="PROSITE-ProRule" id="PRU00335"/>
    </source>
</evidence>
<dbReference type="InterPro" id="IPR009057">
    <property type="entry name" value="Homeodomain-like_sf"/>
</dbReference>
<keyword evidence="5" id="KW-1185">Reference proteome</keyword>
<accession>A0A5R9FG07</accession>
<evidence type="ECO:0000256" key="1">
    <source>
        <dbReference type="ARBA" id="ARBA00023125"/>
    </source>
</evidence>
<evidence type="ECO:0000313" key="4">
    <source>
        <dbReference type="EMBL" id="TLS42717.1"/>
    </source>
</evidence>
<name>A0A5R9FG07_9ACTN</name>
<dbReference type="Gene3D" id="1.10.357.10">
    <property type="entry name" value="Tetracycline Repressor, domain 2"/>
    <property type="match status" value="1"/>
</dbReference>
<dbReference type="PANTHER" id="PTHR30055">
    <property type="entry name" value="HTH-TYPE TRANSCRIPTIONAL REGULATOR RUTR"/>
    <property type="match status" value="1"/>
</dbReference>
<organism evidence="4 5">
    <name type="scientific">Streptomyces montanus</name>
    <dbReference type="NCBI Taxonomy" id="2580423"/>
    <lineage>
        <taxon>Bacteria</taxon>
        <taxon>Bacillati</taxon>
        <taxon>Actinomycetota</taxon>
        <taxon>Actinomycetes</taxon>
        <taxon>Kitasatosporales</taxon>
        <taxon>Streptomycetaceae</taxon>
        <taxon>Streptomyces</taxon>
    </lineage>
</organism>
<feature type="domain" description="HTH tetR-type" evidence="3">
    <location>
        <begin position="74"/>
        <end position="134"/>
    </location>
</feature>
<dbReference type="InterPro" id="IPR050109">
    <property type="entry name" value="HTH-type_TetR-like_transc_reg"/>
</dbReference>
<feature type="DNA-binding region" description="H-T-H motif" evidence="2">
    <location>
        <begin position="97"/>
        <end position="116"/>
    </location>
</feature>
<dbReference type="InterPro" id="IPR041583">
    <property type="entry name" value="TetR_C_31"/>
</dbReference>
<comment type="caution">
    <text evidence="4">The sequence shown here is derived from an EMBL/GenBank/DDBJ whole genome shotgun (WGS) entry which is preliminary data.</text>
</comment>
<dbReference type="Proteomes" id="UP000305906">
    <property type="component" value="Unassembled WGS sequence"/>
</dbReference>
<evidence type="ECO:0000313" key="5">
    <source>
        <dbReference type="Proteomes" id="UP000305906"/>
    </source>
</evidence>
<dbReference type="AlphaFoldDB" id="A0A5R9FG07"/>
<dbReference type="GO" id="GO:0003700">
    <property type="term" value="F:DNA-binding transcription factor activity"/>
    <property type="evidence" value="ECO:0007669"/>
    <property type="project" value="TreeGrafter"/>
</dbReference>
<proteinExistence type="predicted"/>
<reference evidence="4 5" key="1">
    <citation type="submission" date="2019-05" db="EMBL/GenBank/DDBJ databases">
        <title>Streptomyces sp. NEAU-C151, a novel actinomycete isolated from soil.</title>
        <authorList>
            <person name="Han L."/>
            <person name="Jiang H."/>
        </authorList>
    </citation>
    <scope>NUCLEOTIDE SEQUENCE [LARGE SCALE GENOMIC DNA]</scope>
    <source>
        <strain evidence="4 5">NEAU-C151</strain>
    </source>
</reference>
<sequence length="264" mass="28919">MIALPAVDVGRNTCGTHGARTLSAPLFTTSDYEHVRTRVQSVQQVWTHVQTPRQLRDRVLPMPIRPATHRASGQARRTALLEAAIEVIAEGGVGKATHRSIAARAGMPLSTTSYFFSSLDDLIAAALQVVADRISARVEEALRMIDEAALGPEESIEPFLEQLLSTPQSELTAQFEIYLECARRPQLQATAHQIMASIERAAEASLRALGISHATRRAPMVVAMLDGFALHRRAWPRGEADRRVLREALSTLLRTFAAQDSVKG</sequence>
<protein>
    <submittedName>
        <fullName evidence="4">TetR family transcriptional regulator</fullName>
    </submittedName>
</protein>
<dbReference type="InterPro" id="IPR001647">
    <property type="entry name" value="HTH_TetR"/>
</dbReference>
<gene>
    <name evidence="4" type="ORF">FE633_29100</name>
</gene>
<evidence type="ECO:0000259" key="3">
    <source>
        <dbReference type="PROSITE" id="PS50977"/>
    </source>
</evidence>
<dbReference type="Pfam" id="PF00440">
    <property type="entry name" value="TetR_N"/>
    <property type="match status" value="1"/>
</dbReference>
<dbReference type="Pfam" id="PF17940">
    <property type="entry name" value="TetR_C_31"/>
    <property type="match status" value="1"/>
</dbReference>
<dbReference type="PROSITE" id="PS50977">
    <property type="entry name" value="HTH_TETR_2"/>
    <property type="match status" value="1"/>
</dbReference>